<dbReference type="AlphaFoldDB" id="A0A8J6I0J6"/>
<dbReference type="FunFam" id="3.10.410.10:FF:000001">
    <property type="entry name" value="Putative formate--tetrahydrofolate ligase"/>
    <property type="match status" value="1"/>
</dbReference>
<dbReference type="UniPathway" id="UPA00193"/>
<dbReference type="RefSeq" id="WP_181339215.1">
    <property type="nucleotide sequence ID" value="NZ_JAAKDE010000008.1"/>
</dbReference>
<keyword evidence="2 8" id="KW-0554">One-carbon metabolism</keyword>
<sequence length="557" mass="58921">MLSDIEIAQQAKMRRISTVAAELGLGEEEYEPYGHYKAKVALTALEKRGSIPDGKLIYVTAITPTPAGEGKTCTAVGLTQALGRLGKKAAVALREPSLGPTFGVKGGAAGGGYAQVLPMDEINLHFTGDLHAVTAAHNLLAAVIENHLHHGNELGIDPKRVLWKRVLDISDRQLRQVIVGVGDKSNGVMRESGFEITAASEIMAILCLATDLNDLKQRLGSILVAYTYQKTPVFVRDLGVVGALAVLLKEAIKPNLVQTLEGQPAFIHGGPFANIAHGNNSILATKLALKLADYVVTEGGFASDLGAEKFFDLVAPRYGLKPAVAVLVASVRALKNHGGVAMEQITVPDPAAVERGVGNLAKHLSNLRDVFGLPVVVALNKFPTDDPQELAVVLDYCRGQGVPAAVSEVVAHGGAGGIALAQQVLATLENVENRFAPLYGSDTPLEEKIKLLATKVYGADGVNYTPEARKAMAEIKELGFDHLPVCMAKTQMSLSDNPRLKGAPQGWELTVRDLKLSTGAGFIVVLAGNILTMPGLPKTPAAQKVDLLPDGRIVGLF</sequence>
<comment type="caution">
    <text evidence="9">The sequence shown here is derived from an EMBL/GenBank/DDBJ whole genome shotgun (WGS) entry which is preliminary data.</text>
</comment>
<dbReference type="FunFam" id="3.30.1510.10:FF:000001">
    <property type="entry name" value="Formate--tetrahydrofolate ligase"/>
    <property type="match status" value="1"/>
</dbReference>
<dbReference type="GO" id="GO:0035999">
    <property type="term" value="P:tetrahydrofolate interconversion"/>
    <property type="evidence" value="ECO:0007669"/>
    <property type="project" value="UniProtKB-UniRule"/>
</dbReference>
<evidence type="ECO:0000256" key="7">
    <source>
        <dbReference type="ARBA" id="ARBA00061363"/>
    </source>
</evidence>
<evidence type="ECO:0000256" key="6">
    <source>
        <dbReference type="ARBA" id="ARBA00049033"/>
    </source>
</evidence>
<dbReference type="EMBL" id="JAAKDE010000008">
    <property type="protein sequence ID" value="MBA2132758.1"/>
    <property type="molecule type" value="Genomic_DNA"/>
</dbReference>
<dbReference type="HAMAP" id="MF_01543">
    <property type="entry name" value="FTHFS"/>
    <property type="match status" value="1"/>
</dbReference>
<dbReference type="Gene3D" id="3.40.50.300">
    <property type="entry name" value="P-loop containing nucleotide triphosphate hydrolases"/>
    <property type="match status" value="1"/>
</dbReference>
<evidence type="ECO:0000256" key="4">
    <source>
        <dbReference type="ARBA" id="ARBA00022741"/>
    </source>
</evidence>
<dbReference type="InterPro" id="IPR000559">
    <property type="entry name" value="Formate_THF_ligase"/>
</dbReference>
<evidence type="ECO:0000256" key="1">
    <source>
        <dbReference type="ARBA" id="ARBA00004777"/>
    </source>
</evidence>
<comment type="pathway">
    <text evidence="1 8">One-carbon metabolism; tetrahydrofolate interconversion.</text>
</comment>
<dbReference type="GO" id="GO:0005524">
    <property type="term" value="F:ATP binding"/>
    <property type="evidence" value="ECO:0007669"/>
    <property type="project" value="UniProtKB-UniRule"/>
</dbReference>
<name>A0A8J6I0J6_9FIRM</name>
<dbReference type="InterPro" id="IPR027417">
    <property type="entry name" value="P-loop_NTPase"/>
</dbReference>
<accession>A0A8J6I0J6</accession>
<keyword evidence="5 8" id="KW-0067">ATP-binding</keyword>
<protein>
    <recommendedName>
        <fullName evidence="8">Formate--tetrahydrofolate ligase</fullName>
        <ecNumber evidence="8">6.3.4.3</ecNumber>
    </recommendedName>
    <alternativeName>
        <fullName evidence="8">Formyltetrahydrofolate synthetase</fullName>
        <shortName evidence="8">FHS</shortName>
        <shortName evidence="8">FTHFS</shortName>
    </alternativeName>
</protein>
<keyword evidence="10" id="KW-1185">Reference proteome</keyword>
<dbReference type="PROSITE" id="PS00722">
    <property type="entry name" value="FTHFS_2"/>
    <property type="match status" value="1"/>
</dbReference>
<organism evidence="9 10">
    <name type="scientific">Capillibacterium thermochitinicola</name>
    <dbReference type="NCBI Taxonomy" id="2699427"/>
    <lineage>
        <taxon>Bacteria</taxon>
        <taxon>Bacillati</taxon>
        <taxon>Bacillota</taxon>
        <taxon>Capillibacterium</taxon>
    </lineage>
</organism>
<keyword evidence="4 8" id="KW-0547">Nucleotide-binding</keyword>
<dbReference type="SUPFAM" id="SSF52540">
    <property type="entry name" value="P-loop containing nucleoside triphosphate hydrolases"/>
    <property type="match status" value="1"/>
</dbReference>
<evidence type="ECO:0000256" key="5">
    <source>
        <dbReference type="ARBA" id="ARBA00022840"/>
    </source>
</evidence>
<comment type="similarity">
    <text evidence="7 8">Belongs to the formate--tetrahydrofolate ligase family.</text>
</comment>
<dbReference type="EC" id="6.3.4.3" evidence="8"/>
<evidence type="ECO:0000256" key="2">
    <source>
        <dbReference type="ARBA" id="ARBA00022563"/>
    </source>
</evidence>
<evidence type="ECO:0000313" key="9">
    <source>
        <dbReference type="EMBL" id="MBA2132758.1"/>
    </source>
</evidence>
<dbReference type="PROSITE" id="PS00721">
    <property type="entry name" value="FTHFS_1"/>
    <property type="match status" value="1"/>
</dbReference>
<proteinExistence type="inferred from homology"/>
<dbReference type="GO" id="GO:0004329">
    <property type="term" value="F:formate-tetrahydrofolate ligase activity"/>
    <property type="evidence" value="ECO:0007669"/>
    <property type="project" value="UniProtKB-UniRule"/>
</dbReference>
<dbReference type="NCBIfam" id="NF010030">
    <property type="entry name" value="PRK13505.1"/>
    <property type="match status" value="1"/>
</dbReference>
<dbReference type="Gene3D" id="3.30.1510.10">
    <property type="entry name" value="Domain 2, N(10)-formyltetrahydrofolate synthetase"/>
    <property type="match status" value="1"/>
</dbReference>
<reference evidence="9" key="1">
    <citation type="submission" date="2020-06" db="EMBL/GenBank/DDBJ databases">
        <title>Novel chitinolytic bacterium.</title>
        <authorList>
            <person name="Ungkulpasvich U."/>
            <person name="Kosugi A."/>
            <person name="Uke A."/>
        </authorList>
    </citation>
    <scope>NUCLEOTIDE SEQUENCE</scope>
    <source>
        <strain evidence="9">UUS1-1</strain>
    </source>
</reference>
<dbReference type="InterPro" id="IPR020628">
    <property type="entry name" value="Formate_THF_ligase_CS"/>
</dbReference>
<dbReference type="Gene3D" id="3.10.410.10">
    <property type="entry name" value="Formyltetrahydrofolate synthetase, domain 3"/>
    <property type="match status" value="1"/>
</dbReference>
<dbReference type="Pfam" id="PF01268">
    <property type="entry name" value="FTHFS"/>
    <property type="match status" value="1"/>
</dbReference>
<evidence type="ECO:0000313" key="10">
    <source>
        <dbReference type="Proteomes" id="UP000657177"/>
    </source>
</evidence>
<feature type="binding site" evidence="8">
    <location>
        <begin position="65"/>
        <end position="72"/>
    </location>
    <ligand>
        <name>ATP</name>
        <dbReference type="ChEBI" id="CHEBI:30616"/>
    </ligand>
</feature>
<keyword evidence="3 8" id="KW-0436">Ligase</keyword>
<evidence type="ECO:0000256" key="3">
    <source>
        <dbReference type="ARBA" id="ARBA00022598"/>
    </source>
</evidence>
<evidence type="ECO:0000256" key="8">
    <source>
        <dbReference type="HAMAP-Rule" id="MF_01543"/>
    </source>
</evidence>
<dbReference type="CDD" id="cd00477">
    <property type="entry name" value="FTHFS"/>
    <property type="match status" value="1"/>
</dbReference>
<comment type="catalytic activity">
    <reaction evidence="6 8">
        <text>(6S)-5,6,7,8-tetrahydrofolate + formate + ATP = (6R)-10-formyltetrahydrofolate + ADP + phosphate</text>
        <dbReference type="Rhea" id="RHEA:20221"/>
        <dbReference type="ChEBI" id="CHEBI:15740"/>
        <dbReference type="ChEBI" id="CHEBI:30616"/>
        <dbReference type="ChEBI" id="CHEBI:43474"/>
        <dbReference type="ChEBI" id="CHEBI:57453"/>
        <dbReference type="ChEBI" id="CHEBI:195366"/>
        <dbReference type="ChEBI" id="CHEBI:456216"/>
        <dbReference type="EC" id="6.3.4.3"/>
    </reaction>
</comment>
<gene>
    <name evidence="8" type="primary">fhs</name>
    <name evidence="9" type="ORF">G5B42_04265</name>
</gene>
<dbReference type="Proteomes" id="UP000657177">
    <property type="component" value="Unassembled WGS sequence"/>
</dbReference>